<comment type="similarity">
    <text evidence="1 12">Belongs to the TRAFAC class translation factor GTPase superfamily. Classic translation factor GTPase family. LepA subfamily.</text>
</comment>
<dbReference type="SUPFAM" id="SSF52540">
    <property type="entry name" value="P-loop containing nucleoside triphosphate hydrolases"/>
    <property type="match status" value="1"/>
</dbReference>
<dbReference type="InterPro" id="IPR005225">
    <property type="entry name" value="Small_GTP-bd"/>
</dbReference>
<dbReference type="InterPro" id="IPR000795">
    <property type="entry name" value="T_Tr_GTP-bd_dom"/>
</dbReference>
<evidence type="ECO:0000313" key="15">
    <source>
        <dbReference type="Proteomes" id="UP000176923"/>
    </source>
</evidence>
<evidence type="ECO:0000313" key="14">
    <source>
        <dbReference type="EMBL" id="OGG15762.1"/>
    </source>
</evidence>
<dbReference type="PRINTS" id="PR00315">
    <property type="entry name" value="ELONGATNFCT"/>
</dbReference>
<protein>
    <recommendedName>
        <fullName evidence="11 12">Elongation factor 4</fullName>
        <shortName evidence="12">EF-4</shortName>
        <ecNumber evidence="11 12">3.6.5.n1</ecNumber>
    </recommendedName>
    <alternativeName>
        <fullName evidence="12">Ribosomal back-translocase LepA</fullName>
    </alternativeName>
</protein>
<dbReference type="AlphaFoldDB" id="A0A1F5ZUG1"/>
<evidence type="ECO:0000256" key="8">
    <source>
        <dbReference type="ARBA" id="ARBA00050293"/>
    </source>
</evidence>
<dbReference type="GO" id="GO:0003924">
    <property type="term" value="F:GTPase activity"/>
    <property type="evidence" value="ECO:0007669"/>
    <property type="project" value="UniProtKB-UniRule"/>
</dbReference>
<evidence type="ECO:0000256" key="12">
    <source>
        <dbReference type="HAMAP-Rule" id="MF_00071"/>
    </source>
</evidence>
<gene>
    <name evidence="12" type="primary">lepA</name>
    <name evidence="14" type="ORF">A3D77_07870</name>
</gene>
<dbReference type="InterPro" id="IPR027417">
    <property type="entry name" value="P-loop_NTPase"/>
</dbReference>
<feature type="binding site" evidence="12">
    <location>
        <begin position="19"/>
        <end position="24"/>
    </location>
    <ligand>
        <name>GTP</name>
        <dbReference type="ChEBI" id="CHEBI:37565"/>
    </ligand>
</feature>
<dbReference type="PROSITE" id="PS00301">
    <property type="entry name" value="G_TR_1"/>
    <property type="match status" value="1"/>
</dbReference>
<dbReference type="Gene3D" id="3.30.70.870">
    <property type="entry name" value="Elongation Factor G (Translational Gtpase), domain 3"/>
    <property type="match status" value="1"/>
</dbReference>
<sequence>MSFYYMSNIRNFAIVAHIDHGKSTLADRLLEVTGTILKRDMQEQILDSNPIERERGITIKLAPVRMVYKLFRHAEFISASSEKSQILKQVQDDKKSEEYILNLIDTPGHVDFSYEVSRSLAACEGVLLVVDATQGIQAQTLAHMQLIKNKNLKVIPIINKIDLPTAKVDETKQSIEEVFNIPQDECIEISAKNGINIDRVLQAIIERIPPPVGDIDKPLRCLVFSSKFDAHKGVVVFVRVIEGEINIVKLRKTISQIPYPVHFLATKASFLPVEIGFFSPGMKSVDRLSAGEVGYIATGLKEPALARAGDTLSLSTETVVMLPGYKEPKPMVYISLFPTDSDGFASLRDAVEKLHLSDSSFTYAPLSSGALGKGYQCGFLGLLHGEVVKERLEEEFNLDLIASAPTVEYEILKTSGEVIRIHNPQDYPDPTVIKEVREPLMYATVFTPAETVGGVMQLLIEKRGEMAGMEYMGGTAKLIYTIPLSEMIIDFFDKLKSITSGYASLDYEFLEYRQVDAVRLDIHLNRHPAEAFSQIVVRNKAQSEANRMVEKLKELIPRHQFQIPIQAAIGGKILARSDVKSFRKDVIQKLYGGDRTRKDKLLEAQKKGKKKMRNIGDVEVPKEVFMKVFQRN</sequence>
<dbReference type="InterPro" id="IPR035647">
    <property type="entry name" value="EFG_III/V"/>
</dbReference>
<evidence type="ECO:0000256" key="2">
    <source>
        <dbReference type="ARBA" id="ARBA00022475"/>
    </source>
</evidence>
<dbReference type="GO" id="GO:0003746">
    <property type="term" value="F:translation elongation factor activity"/>
    <property type="evidence" value="ECO:0007669"/>
    <property type="project" value="UniProtKB-UniRule"/>
</dbReference>
<comment type="catalytic activity">
    <reaction evidence="8 12">
        <text>GTP + H2O = GDP + phosphate + H(+)</text>
        <dbReference type="Rhea" id="RHEA:19669"/>
        <dbReference type="ChEBI" id="CHEBI:15377"/>
        <dbReference type="ChEBI" id="CHEBI:15378"/>
        <dbReference type="ChEBI" id="CHEBI:37565"/>
        <dbReference type="ChEBI" id="CHEBI:43474"/>
        <dbReference type="ChEBI" id="CHEBI:58189"/>
        <dbReference type="EC" id="3.6.5.n1"/>
    </reaction>
</comment>
<dbReference type="PROSITE" id="PS51722">
    <property type="entry name" value="G_TR_2"/>
    <property type="match status" value="1"/>
</dbReference>
<evidence type="ECO:0000256" key="7">
    <source>
        <dbReference type="ARBA" id="ARBA00023136"/>
    </source>
</evidence>
<evidence type="ECO:0000256" key="4">
    <source>
        <dbReference type="ARBA" id="ARBA00022801"/>
    </source>
</evidence>
<dbReference type="InterPro" id="IPR006297">
    <property type="entry name" value="EF-4"/>
</dbReference>
<dbReference type="InterPro" id="IPR000640">
    <property type="entry name" value="EFG_V-like"/>
</dbReference>
<evidence type="ECO:0000259" key="13">
    <source>
        <dbReference type="PROSITE" id="PS51722"/>
    </source>
</evidence>
<dbReference type="PANTHER" id="PTHR43512">
    <property type="entry name" value="TRANSLATION FACTOR GUF1-RELATED"/>
    <property type="match status" value="1"/>
</dbReference>
<dbReference type="FunFam" id="3.40.50.300:FF:000078">
    <property type="entry name" value="Elongation factor 4"/>
    <property type="match status" value="1"/>
</dbReference>
<dbReference type="STRING" id="1798382.A3D77_07870"/>
<dbReference type="Pfam" id="PF00679">
    <property type="entry name" value="EFG_C"/>
    <property type="match status" value="1"/>
</dbReference>
<dbReference type="InterPro" id="IPR038363">
    <property type="entry name" value="LepA_C_sf"/>
</dbReference>
<dbReference type="Gene3D" id="2.40.30.10">
    <property type="entry name" value="Translation factors"/>
    <property type="match status" value="1"/>
</dbReference>
<evidence type="ECO:0000256" key="1">
    <source>
        <dbReference type="ARBA" id="ARBA00005454"/>
    </source>
</evidence>
<evidence type="ECO:0000256" key="6">
    <source>
        <dbReference type="ARBA" id="ARBA00023134"/>
    </source>
</evidence>
<keyword evidence="7 12" id="KW-0472">Membrane</keyword>
<dbReference type="GO" id="GO:0005886">
    <property type="term" value="C:plasma membrane"/>
    <property type="evidence" value="ECO:0007669"/>
    <property type="project" value="UniProtKB-SubCell"/>
</dbReference>
<dbReference type="InterPro" id="IPR009000">
    <property type="entry name" value="Transl_B-barrel_sf"/>
</dbReference>
<dbReference type="GO" id="GO:0045727">
    <property type="term" value="P:positive regulation of translation"/>
    <property type="evidence" value="ECO:0007669"/>
    <property type="project" value="UniProtKB-UniRule"/>
</dbReference>
<keyword evidence="6 12" id="KW-0342">GTP-binding</keyword>
<organism evidence="14 15">
    <name type="scientific">Candidatus Gottesmanbacteria bacterium RIFCSPHIGHO2_02_FULL_39_11</name>
    <dbReference type="NCBI Taxonomy" id="1798382"/>
    <lineage>
        <taxon>Bacteria</taxon>
        <taxon>Candidatus Gottesmaniibacteriota</taxon>
    </lineage>
</organism>
<feature type="domain" description="Tr-type G" evidence="13">
    <location>
        <begin position="7"/>
        <end position="212"/>
    </location>
</feature>
<proteinExistence type="inferred from homology"/>
<dbReference type="GO" id="GO:0043022">
    <property type="term" value="F:ribosome binding"/>
    <property type="evidence" value="ECO:0007669"/>
    <property type="project" value="UniProtKB-UniRule"/>
</dbReference>
<evidence type="ECO:0000256" key="10">
    <source>
        <dbReference type="ARBA" id="ARBA00061052"/>
    </source>
</evidence>
<name>A0A1F5ZUG1_9BACT</name>
<dbReference type="Proteomes" id="UP000176923">
    <property type="component" value="Unassembled WGS sequence"/>
</dbReference>
<dbReference type="SUPFAM" id="SSF54980">
    <property type="entry name" value="EF-G C-terminal domain-like"/>
    <property type="match status" value="2"/>
</dbReference>
<dbReference type="FunFam" id="3.30.70.240:FF:000007">
    <property type="entry name" value="Translation factor GUF1, mitochondrial"/>
    <property type="match status" value="1"/>
</dbReference>
<feature type="binding site" evidence="12">
    <location>
        <begin position="159"/>
        <end position="162"/>
    </location>
    <ligand>
        <name>GTP</name>
        <dbReference type="ChEBI" id="CHEBI:37565"/>
    </ligand>
</feature>
<dbReference type="PANTHER" id="PTHR43512:SF4">
    <property type="entry name" value="TRANSLATION FACTOR GUF1 HOMOLOG, CHLOROPLASTIC"/>
    <property type="match status" value="1"/>
</dbReference>
<dbReference type="NCBIfam" id="TIGR00231">
    <property type="entry name" value="small_GTP"/>
    <property type="match status" value="1"/>
</dbReference>
<accession>A0A1F5ZUG1</accession>
<dbReference type="InterPro" id="IPR013842">
    <property type="entry name" value="LepA_CTD"/>
</dbReference>
<keyword evidence="14" id="KW-0251">Elongation factor</keyword>
<comment type="similarity">
    <text evidence="10">Belongs to the GTP-binding elongation factor family. LepA subfamily.</text>
</comment>
<dbReference type="FunFam" id="3.30.70.2570:FF:000001">
    <property type="entry name" value="Translation factor GUF1, mitochondrial"/>
    <property type="match status" value="1"/>
</dbReference>
<keyword evidence="3 12" id="KW-0547">Nucleotide-binding</keyword>
<dbReference type="CDD" id="cd01890">
    <property type="entry name" value="LepA"/>
    <property type="match status" value="1"/>
</dbReference>
<reference evidence="14 15" key="1">
    <citation type="journal article" date="2016" name="Nat. Commun.">
        <title>Thousands of microbial genomes shed light on interconnected biogeochemical processes in an aquifer system.</title>
        <authorList>
            <person name="Anantharaman K."/>
            <person name="Brown C.T."/>
            <person name="Hug L.A."/>
            <person name="Sharon I."/>
            <person name="Castelle C.J."/>
            <person name="Probst A.J."/>
            <person name="Thomas B.C."/>
            <person name="Singh A."/>
            <person name="Wilkins M.J."/>
            <person name="Karaoz U."/>
            <person name="Brodie E.L."/>
            <person name="Williams K.H."/>
            <person name="Hubbard S.S."/>
            <person name="Banfield J.F."/>
        </authorList>
    </citation>
    <scope>NUCLEOTIDE SEQUENCE [LARGE SCALE GENOMIC DNA]</scope>
</reference>
<dbReference type="FunFam" id="3.30.70.870:FF:000004">
    <property type="entry name" value="Translation factor GUF1, mitochondrial"/>
    <property type="match status" value="1"/>
</dbReference>
<dbReference type="InterPro" id="IPR031157">
    <property type="entry name" value="G_TR_CS"/>
</dbReference>
<dbReference type="NCBIfam" id="TIGR01393">
    <property type="entry name" value="lepA"/>
    <property type="match status" value="1"/>
</dbReference>
<dbReference type="Gene3D" id="3.30.70.240">
    <property type="match status" value="1"/>
</dbReference>
<keyword evidence="4 12" id="KW-0378">Hydrolase</keyword>
<dbReference type="EMBL" id="MFJL01000017">
    <property type="protein sequence ID" value="OGG15762.1"/>
    <property type="molecule type" value="Genomic_DNA"/>
</dbReference>
<dbReference type="Pfam" id="PF00009">
    <property type="entry name" value="GTP_EFTU"/>
    <property type="match status" value="1"/>
</dbReference>
<dbReference type="Gene3D" id="3.30.70.2570">
    <property type="entry name" value="Elongation factor 4, C-terminal domain"/>
    <property type="match status" value="1"/>
</dbReference>
<evidence type="ECO:0000256" key="9">
    <source>
        <dbReference type="ARBA" id="ARBA00057626"/>
    </source>
</evidence>
<dbReference type="SMART" id="SM00838">
    <property type="entry name" value="EFG_C"/>
    <property type="match status" value="1"/>
</dbReference>
<evidence type="ECO:0000256" key="3">
    <source>
        <dbReference type="ARBA" id="ARBA00022741"/>
    </source>
</evidence>
<comment type="subcellular location">
    <subcellularLocation>
        <location evidence="12">Cell membrane</location>
        <topology evidence="12">Peripheral membrane protein</topology>
        <orientation evidence="12">Cytoplasmic side</orientation>
    </subcellularLocation>
</comment>
<evidence type="ECO:0000256" key="11">
    <source>
        <dbReference type="ARBA" id="ARBA00066744"/>
    </source>
</evidence>
<dbReference type="CDD" id="cd03709">
    <property type="entry name" value="lepA_C"/>
    <property type="match status" value="1"/>
</dbReference>
<dbReference type="HAMAP" id="MF_00071">
    <property type="entry name" value="LepA"/>
    <property type="match status" value="1"/>
</dbReference>
<evidence type="ECO:0000256" key="5">
    <source>
        <dbReference type="ARBA" id="ARBA00022917"/>
    </source>
</evidence>
<keyword evidence="5 12" id="KW-0648">Protein biosynthesis</keyword>
<dbReference type="EC" id="3.6.5.n1" evidence="11 12"/>
<comment type="caution">
    <text evidence="14">The sequence shown here is derived from an EMBL/GenBank/DDBJ whole genome shotgun (WGS) entry which is preliminary data.</text>
</comment>
<dbReference type="Pfam" id="PF06421">
    <property type="entry name" value="LepA_C"/>
    <property type="match status" value="1"/>
</dbReference>
<dbReference type="GO" id="GO:0005525">
    <property type="term" value="F:GTP binding"/>
    <property type="evidence" value="ECO:0007669"/>
    <property type="project" value="UniProtKB-UniRule"/>
</dbReference>
<keyword evidence="2 12" id="KW-1003">Cell membrane</keyword>
<dbReference type="InterPro" id="IPR035654">
    <property type="entry name" value="LepA_IV"/>
</dbReference>
<comment type="function">
    <text evidence="9 12">Required for accurate and efficient protein synthesis under certain stress conditions. May act as a fidelity factor of the translation reaction, by catalyzing a one-codon backward translocation of tRNAs on improperly translocated ribosomes. Back-translocation proceeds from a post-translocation (POST) complex to a pre-translocation (PRE) complex, thus giving elongation factor G a second chance to translocate the tRNAs correctly. Binds to ribosomes in a GTP-dependent manner.</text>
</comment>
<dbReference type="Gene3D" id="3.40.50.300">
    <property type="entry name" value="P-loop containing nucleotide triphosphate hydrolases"/>
    <property type="match status" value="1"/>
</dbReference>
<dbReference type="SUPFAM" id="SSF50447">
    <property type="entry name" value="Translation proteins"/>
    <property type="match status" value="1"/>
</dbReference>